<evidence type="ECO:0000313" key="6">
    <source>
        <dbReference type="EMBL" id="CAE2223582.1"/>
    </source>
</evidence>
<dbReference type="InterPro" id="IPR036872">
    <property type="entry name" value="CH_dom_sf"/>
</dbReference>
<sequence length="709" mass="80379">MSVAEKRAYCGFFNSELRGDPDLKETLPINSNSDDFYKVVSQSTLLCKFIAKRFPEQSVEANADSVINAAKNAGVKVNIAADELEDAVNNTDMVLEFVWQLIKVFLCQIKESEDLKRLLEGDERLPVLIAQPEKLLIRWFNFHLKVHGHHRTVNNFNSDIKDAENYAVLISEIAKDSVGEEDLVEAFKQKDPKQRAEMVLRWAARIGCRRFVTADDVVAGNTNLNFAFVATLFKRYPALGPTSDEIVTDLHNKIEETESLLAESILDKEDLQSQIDQTLLDFDSLTAELADLELNFDEVCSERDGLQGEKMDLESLLAEVNSENDELESEIEAMSAEKEDFFAQLEAEINIKVDLETLLKETKEEFETKKETTENQISDLQKQLQDEIALKDDYSSRLETTLKELETVQNDAQGLETSLQEKLAAHVAERQEVSSQLDAARAELEDTLRLADEAEQTKDDLFKLLTDTITELETAKTNAQATEEELRNTLAEEKAKKEKAYQALQDKIEEFETALAAWKVEREGLLKRIEELENELEELREEMAAKLEQALADKAAALAAALAERERALNEAENEKDQALGKVRMLLSGTAKEGPLWKLESTLVGPQWKKKYFVLKDNLFCWYSSEKNVSERGQKPKGVIYCEESRIYEMDGKDLPGKKEFVFQIDTGKTRVNIASDTQEDLKSWMTEIRVAKKKKLGVKVVSEAGDKK</sequence>
<dbReference type="GO" id="GO:0005737">
    <property type="term" value="C:cytoplasm"/>
    <property type="evidence" value="ECO:0007669"/>
    <property type="project" value="TreeGrafter"/>
</dbReference>
<dbReference type="InterPro" id="IPR039959">
    <property type="entry name" value="Fimbrin/Plastin"/>
</dbReference>
<dbReference type="GO" id="GO:0051639">
    <property type="term" value="P:actin filament network formation"/>
    <property type="evidence" value="ECO:0007669"/>
    <property type="project" value="TreeGrafter"/>
</dbReference>
<keyword evidence="1" id="KW-0677">Repeat</keyword>
<evidence type="ECO:0000259" key="5">
    <source>
        <dbReference type="PROSITE" id="PS50021"/>
    </source>
</evidence>
<proteinExistence type="predicted"/>
<evidence type="ECO:0000256" key="2">
    <source>
        <dbReference type="ARBA" id="ARBA00023203"/>
    </source>
</evidence>
<dbReference type="InterPro" id="IPR027267">
    <property type="entry name" value="AH/BAR_dom_sf"/>
</dbReference>
<dbReference type="InterPro" id="IPR011993">
    <property type="entry name" value="PH-like_dom_sf"/>
</dbReference>
<dbReference type="Gene3D" id="1.10.287.1490">
    <property type="match status" value="1"/>
</dbReference>
<evidence type="ECO:0000256" key="3">
    <source>
        <dbReference type="SAM" id="Coils"/>
    </source>
</evidence>
<feature type="domain" description="PH" evidence="4">
    <location>
        <begin position="589"/>
        <end position="694"/>
    </location>
</feature>
<organism evidence="6">
    <name type="scientific">Vannella robusta</name>
    <dbReference type="NCBI Taxonomy" id="1487602"/>
    <lineage>
        <taxon>Eukaryota</taxon>
        <taxon>Amoebozoa</taxon>
        <taxon>Discosea</taxon>
        <taxon>Flabellinia</taxon>
        <taxon>Vannellidae</taxon>
        <taxon>Vannella</taxon>
    </lineage>
</organism>
<gene>
    <name evidence="6" type="ORF">VSP0166_LOCUS10173</name>
</gene>
<keyword evidence="3" id="KW-0175">Coiled coil</keyword>
<dbReference type="SUPFAM" id="SSF103657">
    <property type="entry name" value="BAR/IMD domain-like"/>
    <property type="match status" value="1"/>
</dbReference>
<dbReference type="InterPro" id="IPR001849">
    <property type="entry name" value="PH_domain"/>
</dbReference>
<feature type="domain" description="Calponin-homology (CH)" evidence="5">
    <location>
        <begin position="130"/>
        <end position="237"/>
    </location>
</feature>
<dbReference type="SUPFAM" id="SSF47576">
    <property type="entry name" value="Calponin-homology domain, CH-domain"/>
    <property type="match status" value="1"/>
</dbReference>
<evidence type="ECO:0000256" key="1">
    <source>
        <dbReference type="ARBA" id="ARBA00022737"/>
    </source>
</evidence>
<dbReference type="PROSITE" id="PS50021">
    <property type="entry name" value="CH"/>
    <property type="match status" value="1"/>
</dbReference>
<dbReference type="GO" id="GO:0032432">
    <property type="term" value="C:actin filament bundle"/>
    <property type="evidence" value="ECO:0007669"/>
    <property type="project" value="TreeGrafter"/>
</dbReference>
<evidence type="ECO:0000259" key="4">
    <source>
        <dbReference type="PROSITE" id="PS50003"/>
    </source>
</evidence>
<dbReference type="GO" id="GO:0051015">
    <property type="term" value="F:actin filament binding"/>
    <property type="evidence" value="ECO:0007669"/>
    <property type="project" value="InterPro"/>
</dbReference>
<dbReference type="FunFam" id="1.10.418.10:FF:000042">
    <property type="entry name" value="Fimbrin, putative"/>
    <property type="match status" value="1"/>
</dbReference>
<dbReference type="Pfam" id="PF00169">
    <property type="entry name" value="PH"/>
    <property type="match status" value="1"/>
</dbReference>
<dbReference type="CDD" id="cd00821">
    <property type="entry name" value="PH"/>
    <property type="match status" value="1"/>
</dbReference>
<dbReference type="GO" id="GO:0051017">
    <property type="term" value="P:actin filament bundle assembly"/>
    <property type="evidence" value="ECO:0007669"/>
    <property type="project" value="InterPro"/>
</dbReference>
<dbReference type="SMART" id="SM00233">
    <property type="entry name" value="PH"/>
    <property type="match status" value="1"/>
</dbReference>
<feature type="coiled-coil region" evidence="3">
    <location>
        <begin position="254"/>
        <end position="582"/>
    </location>
</feature>
<protein>
    <submittedName>
        <fullName evidence="6">Uncharacterized protein</fullName>
    </submittedName>
</protein>
<dbReference type="PANTHER" id="PTHR19961:SF18">
    <property type="entry name" value="FI19014P1"/>
    <property type="match status" value="1"/>
</dbReference>
<name>A0A7S4MHX1_9EUKA</name>
<dbReference type="GO" id="GO:0005884">
    <property type="term" value="C:actin filament"/>
    <property type="evidence" value="ECO:0007669"/>
    <property type="project" value="TreeGrafter"/>
</dbReference>
<dbReference type="Pfam" id="PF00307">
    <property type="entry name" value="CH"/>
    <property type="match status" value="1"/>
</dbReference>
<dbReference type="AlphaFoldDB" id="A0A7S4MHX1"/>
<dbReference type="EMBL" id="HBKP01014315">
    <property type="protein sequence ID" value="CAE2223582.1"/>
    <property type="molecule type" value="Transcribed_RNA"/>
</dbReference>
<dbReference type="InterPro" id="IPR001715">
    <property type="entry name" value="CH_dom"/>
</dbReference>
<accession>A0A7S4MHX1</accession>
<dbReference type="Gene3D" id="2.30.29.30">
    <property type="entry name" value="Pleckstrin-homology domain (PH domain)/Phosphotyrosine-binding domain (PTB)"/>
    <property type="match status" value="1"/>
</dbReference>
<dbReference type="Gene3D" id="1.10.418.10">
    <property type="entry name" value="Calponin-like domain"/>
    <property type="match status" value="2"/>
</dbReference>
<dbReference type="SUPFAM" id="SSF50729">
    <property type="entry name" value="PH domain-like"/>
    <property type="match status" value="1"/>
</dbReference>
<dbReference type="PANTHER" id="PTHR19961">
    <property type="entry name" value="FIMBRIN/PLASTIN"/>
    <property type="match status" value="1"/>
</dbReference>
<reference evidence="6" key="1">
    <citation type="submission" date="2021-01" db="EMBL/GenBank/DDBJ databases">
        <authorList>
            <person name="Corre E."/>
            <person name="Pelletier E."/>
            <person name="Niang G."/>
            <person name="Scheremetjew M."/>
            <person name="Finn R."/>
            <person name="Kale V."/>
            <person name="Holt S."/>
            <person name="Cochrane G."/>
            <person name="Meng A."/>
            <person name="Brown T."/>
            <person name="Cohen L."/>
        </authorList>
    </citation>
    <scope>NUCLEOTIDE SEQUENCE</scope>
    <source>
        <strain evidence="6">DIVA3 518/3/11/1/6</strain>
    </source>
</reference>
<dbReference type="SMART" id="SM00033">
    <property type="entry name" value="CH"/>
    <property type="match status" value="2"/>
</dbReference>
<keyword evidence="2" id="KW-0009">Actin-binding</keyword>
<dbReference type="Gene3D" id="1.20.5.340">
    <property type="match status" value="1"/>
</dbReference>
<dbReference type="PROSITE" id="PS50003">
    <property type="entry name" value="PH_DOMAIN"/>
    <property type="match status" value="1"/>
</dbReference>